<evidence type="ECO:0000313" key="2">
    <source>
        <dbReference type="Proteomes" id="UP000703893"/>
    </source>
</evidence>
<organism evidence="1 2">
    <name type="scientific">Candidatus Tanganyikabacteria bacterium</name>
    <dbReference type="NCBI Taxonomy" id="2961651"/>
    <lineage>
        <taxon>Bacteria</taxon>
        <taxon>Bacillati</taxon>
        <taxon>Candidatus Sericytochromatia</taxon>
        <taxon>Candidatus Tanganyikabacteria</taxon>
    </lineage>
</organism>
<dbReference type="AlphaFoldDB" id="A0A937X5U2"/>
<name>A0A937X5U2_9BACT</name>
<dbReference type="SUPFAM" id="SSF101898">
    <property type="entry name" value="NHL repeat"/>
    <property type="match status" value="1"/>
</dbReference>
<protein>
    <submittedName>
        <fullName evidence="1">Uncharacterized protein</fullName>
    </submittedName>
</protein>
<gene>
    <name evidence="1" type="ORF">FJZ00_14915</name>
</gene>
<dbReference type="EMBL" id="VGJX01001029">
    <property type="protein sequence ID" value="MBM3276444.1"/>
    <property type="molecule type" value="Genomic_DNA"/>
</dbReference>
<evidence type="ECO:0000313" key="1">
    <source>
        <dbReference type="EMBL" id="MBM3276444.1"/>
    </source>
</evidence>
<sequence>SPEKLELTLEQVAGTRIDPAFSDKVAVADTGRLIDQPIAGPGSGLKASFNYPGHIAWRRVGDKQELYILDLYSNAVRRATAAYDGDFKDGIVETIAGKVRDYTRDTGRYKYTVTVGESGPAAEGAARAVAFGFGKYDPADPDQASSGESALAVDAALDRVFIGDAFNRALRMLDLKTGQVRTLVAHDPSRLEGDSRRVQVSALMGPMALLPDHSLLWVDLDKSIVRRLHLEFGL</sequence>
<accession>A0A937X5U2</accession>
<feature type="non-terminal residue" evidence="1">
    <location>
        <position position="1"/>
    </location>
</feature>
<dbReference type="Proteomes" id="UP000703893">
    <property type="component" value="Unassembled WGS sequence"/>
</dbReference>
<comment type="caution">
    <text evidence="1">The sequence shown here is derived from an EMBL/GenBank/DDBJ whole genome shotgun (WGS) entry which is preliminary data.</text>
</comment>
<dbReference type="InterPro" id="IPR011042">
    <property type="entry name" value="6-blade_b-propeller_TolB-like"/>
</dbReference>
<proteinExistence type="predicted"/>
<reference evidence="1 2" key="1">
    <citation type="submission" date="2019-03" db="EMBL/GenBank/DDBJ databases">
        <title>Lake Tanganyika Metagenome-Assembled Genomes (MAGs).</title>
        <authorList>
            <person name="Tran P."/>
        </authorList>
    </citation>
    <scope>NUCLEOTIDE SEQUENCE [LARGE SCALE GENOMIC DNA]</scope>
    <source>
        <strain evidence="1">K_DeepCast_65m_m2_236</strain>
    </source>
</reference>
<dbReference type="Gene3D" id="2.120.10.30">
    <property type="entry name" value="TolB, C-terminal domain"/>
    <property type="match status" value="1"/>
</dbReference>